<reference evidence="3" key="1">
    <citation type="journal article" date="2023" name="Mol. Phylogenet. Evol.">
        <title>Genome-scale phylogeny and comparative genomics of the fungal order Sordariales.</title>
        <authorList>
            <person name="Hensen N."/>
            <person name="Bonometti L."/>
            <person name="Westerberg I."/>
            <person name="Brannstrom I.O."/>
            <person name="Guillou S."/>
            <person name="Cros-Aarteil S."/>
            <person name="Calhoun S."/>
            <person name="Haridas S."/>
            <person name="Kuo A."/>
            <person name="Mondo S."/>
            <person name="Pangilinan J."/>
            <person name="Riley R."/>
            <person name="LaButti K."/>
            <person name="Andreopoulos B."/>
            <person name="Lipzen A."/>
            <person name="Chen C."/>
            <person name="Yan M."/>
            <person name="Daum C."/>
            <person name="Ng V."/>
            <person name="Clum A."/>
            <person name="Steindorff A."/>
            <person name="Ohm R.A."/>
            <person name="Martin F."/>
            <person name="Silar P."/>
            <person name="Natvig D.O."/>
            <person name="Lalanne C."/>
            <person name="Gautier V."/>
            <person name="Ament-Velasquez S.L."/>
            <person name="Kruys A."/>
            <person name="Hutchinson M.I."/>
            <person name="Powell A.J."/>
            <person name="Barry K."/>
            <person name="Miller A.N."/>
            <person name="Grigoriev I.V."/>
            <person name="Debuchy R."/>
            <person name="Gladieux P."/>
            <person name="Hiltunen Thoren M."/>
            <person name="Johannesson H."/>
        </authorList>
    </citation>
    <scope>NUCLEOTIDE SEQUENCE</scope>
    <source>
        <strain evidence="3">CBS 990.96</strain>
    </source>
</reference>
<feature type="region of interest" description="Disordered" evidence="1">
    <location>
        <begin position="286"/>
        <end position="357"/>
    </location>
</feature>
<sequence length="1016" mass="112521">MDTSESPPPANSASSDPVDLASANPHSLHRAIQARRSEYVRRRRIRVKVGTWNVAACTGTDKDLARWFVDGEGLDSTNKAAAANADHNNIGLYVLGLQEINTLTAPAQYLPNLPWGYSFKDTVVEEKWKAALEAALPKGYKFVAEERLAGLLLLVYASPEVHPLVGNVSTTTVSAGAVGGYIGNKGAVCCRILLGEVTSLLFVNCHLASGVEKSYIAHRIWQVQQIQTYARFEPITVGGVEEDERGKIGDEDFAFWFGDLNSRLDHLPGDEIRRLLTLHVRGEYDPSKKDLRSEDSLEGSGVVVQDSSDGKNDKTEDQPVVKKGGETVDEEADDDSINHLPDPDEFPLDPSDDPASLQTTIDSLLPHDQLRRLMKTREVFQDGWREGPITFLPSYKYDVGSVYLFDSSEKRRPPSWCDRILYRTRKQREDFEKKTKEDEERRKRDEEMKAQGMEQAGEDEDVLFSYDPDNDGEDQPSSVGKGYDEYEEGDDLDQKSGEESGDNLHLDLYTSHQRITASDHKPISSIFTMDYDAVDSELKAKVHAEVARELDRVENEGRPVITIVVEHQTSQTQRKSTPDQVEIDFGDLRFRKREICSMTLANTGGAPATFSFVEKPETDISSDSESVEWLATTFVQPEAAGGAESSTLDKEVTLEPGETVLAIVEACVHDIGQIRRLNEGKASLDEVLILRVQEGRDHFVPVRAAWSPTSIGRSVDELVRVSEGGIRAFGKSLAEKKGRLCTIPSTTSPCVNAPRELLALTQAIDKLTDRVLADEQMLEDCEVPAAPGWPFDESTWQFTDKETRNSWVADIVDALDQGINILDVFSPETPSAERFEAVAEVFLLFLRSLSGGIVTRSHWEAIEKMGIPALVQGVTASESTNEADKGTILDLLQDSPHYNISFLFVTTSLARTVAELAPVTKKDLEALKNEQNANASRGGGFGAFRKSIGFRRGTADVAAANAVIALSKRRAKETKYAEIFGPVVCRGSSIEKDKDRKTMEDRQKALVELFIRKRGD</sequence>
<evidence type="ECO:0000256" key="1">
    <source>
        <dbReference type="SAM" id="MobiDB-lite"/>
    </source>
</evidence>
<protein>
    <submittedName>
        <fullName evidence="3">Inositol-1,4,5-trisphosphate 5-phosphatase 3</fullName>
    </submittedName>
</protein>
<feature type="compositionally biased region" description="Basic and acidic residues" evidence="1">
    <location>
        <begin position="308"/>
        <end position="326"/>
    </location>
</feature>
<dbReference type="Gene3D" id="1.10.555.10">
    <property type="entry name" value="Rho GTPase activation protein"/>
    <property type="match status" value="1"/>
</dbReference>
<feature type="compositionally biased region" description="Basic and acidic residues" evidence="1">
    <location>
        <begin position="492"/>
        <end position="503"/>
    </location>
</feature>
<proteinExistence type="predicted"/>
<dbReference type="Gene3D" id="3.60.10.10">
    <property type="entry name" value="Endonuclease/exonuclease/phosphatase"/>
    <property type="match status" value="1"/>
</dbReference>
<dbReference type="InterPro" id="IPR000300">
    <property type="entry name" value="IPPc"/>
</dbReference>
<organism evidence="3 4">
    <name type="scientific">Podospora fimiseda</name>
    <dbReference type="NCBI Taxonomy" id="252190"/>
    <lineage>
        <taxon>Eukaryota</taxon>
        <taxon>Fungi</taxon>
        <taxon>Dikarya</taxon>
        <taxon>Ascomycota</taxon>
        <taxon>Pezizomycotina</taxon>
        <taxon>Sordariomycetes</taxon>
        <taxon>Sordariomycetidae</taxon>
        <taxon>Sordariales</taxon>
        <taxon>Podosporaceae</taxon>
        <taxon>Podospora</taxon>
    </lineage>
</organism>
<dbReference type="InterPro" id="IPR013783">
    <property type="entry name" value="Ig-like_fold"/>
</dbReference>
<dbReference type="InterPro" id="IPR046985">
    <property type="entry name" value="IP5"/>
</dbReference>
<accession>A0AAN6YNH4</accession>
<name>A0AAN6YNH4_9PEZI</name>
<feature type="region of interest" description="Disordered" evidence="1">
    <location>
        <begin position="1"/>
        <end position="26"/>
    </location>
</feature>
<dbReference type="SUPFAM" id="SSF56219">
    <property type="entry name" value="DNase I-like"/>
    <property type="match status" value="1"/>
</dbReference>
<reference evidence="3" key="2">
    <citation type="submission" date="2023-05" db="EMBL/GenBank/DDBJ databases">
        <authorList>
            <consortium name="Lawrence Berkeley National Laboratory"/>
            <person name="Steindorff A."/>
            <person name="Hensen N."/>
            <person name="Bonometti L."/>
            <person name="Westerberg I."/>
            <person name="Brannstrom I.O."/>
            <person name="Guillou S."/>
            <person name="Cros-Aarteil S."/>
            <person name="Calhoun S."/>
            <person name="Haridas S."/>
            <person name="Kuo A."/>
            <person name="Mondo S."/>
            <person name="Pangilinan J."/>
            <person name="Riley R."/>
            <person name="Labutti K."/>
            <person name="Andreopoulos B."/>
            <person name="Lipzen A."/>
            <person name="Chen C."/>
            <person name="Yanf M."/>
            <person name="Daum C."/>
            <person name="Ng V."/>
            <person name="Clum A."/>
            <person name="Ohm R."/>
            <person name="Martin F."/>
            <person name="Silar P."/>
            <person name="Natvig D."/>
            <person name="Lalanne C."/>
            <person name="Gautier V."/>
            <person name="Ament-Velasquez S.L."/>
            <person name="Kruys A."/>
            <person name="Hutchinson M.I."/>
            <person name="Powell A.J."/>
            <person name="Barry K."/>
            <person name="Miller A.N."/>
            <person name="Grigoriev I.V."/>
            <person name="Debuchy R."/>
            <person name="Gladieux P."/>
            <person name="Thoren M.H."/>
            <person name="Johannesson H."/>
        </authorList>
    </citation>
    <scope>NUCLEOTIDE SEQUENCE</scope>
    <source>
        <strain evidence="3">CBS 990.96</strain>
    </source>
</reference>
<dbReference type="GO" id="GO:0004439">
    <property type="term" value="F:phosphatidylinositol-4,5-bisphosphate 5-phosphatase activity"/>
    <property type="evidence" value="ECO:0007669"/>
    <property type="project" value="TreeGrafter"/>
</dbReference>
<dbReference type="PANTHER" id="PTHR11200:SF300">
    <property type="entry name" value="TYPE II INOSITOL 1,4,5-TRISPHOSPHATE 5-PHOSPHATASE"/>
    <property type="match status" value="1"/>
</dbReference>
<feature type="compositionally biased region" description="Acidic residues" evidence="1">
    <location>
        <begin position="456"/>
        <end position="474"/>
    </location>
</feature>
<feature type="compositionally biased region" description="Basic and acidic residues" evidence="1">
    <location>
        <begin position="286"/>
        <end position="295"/>
    </location>
</feature>
<evidence type="ECO:0000259" key="2">
    <source>
        <dbReference type="SMART" id="SM00128"/>
    </source>
</evidence>
<dbReference type="InterPro" id="IPR048869">
    <property type="entry name" value="OCRL-1_2_ASH"/>
</dbReference>
<dbReference type="EMBL" id="MU865468">
    <property type="protein sequence ID" value="KAK4222498.1"/>
    <property type="molecule type" value="Genomic_DNA"/>
</dbReference>
<dbReference type="Pfam" id="PF21310">
    <property type="entry name" value="OCRL-like_ASH"/>
    <property type="match status" value="1"/>
</dbReference>
<feature type="compositionally biased region" description="Basic and acidic residues" evidence="1">
    <location>
        <begin position="429"/>
        <end position="449"/>
    </location>
</feature>
<gene>
    <name evidence="3" type="ORF">QBC38DRAFT_489695</name>
</gene>
<dbReference type="GO" id="GO:0046856">
    <property type="term" value="P:phosphatidylinositol dephosphorylation"/>
    <property type="evidence" value="ECO:0007669"/>
    <property type="project" value="InterPro"/>
</dbReference>
<dbReference type="AlphaFoldDB" id="A0AAN6YNH4"/>
<dbReference type="PANTHER" id="PTHR11200">
    <property type="entry name" value="INOSITOL 5-PHOSPHATASE"/>
    <property type="match status" value="1"/>
</dbReference>
<dbReference type="Pfam" id="PF22669">
    <property type="entry name" value="Exo_endo_phos2"/>
    <property type="match status" value="2"/>
</dbReference>
<comment type="caution">
    <text evidence="3">The sequence shown here is derived from an EMBL/GenBank/DDBJ whole genome shotgun (WGS) entry which is preliminary data.</text>
</comment>
<feature type="compositionally biased region" description="Pro residues" evidence="1">
    <location>
        <begin position="1"/>
        <end position="10"/>
    </location>
</feature>
<feature type="compositionally biased region" description="Acidic residues" evidence="1">
    <location>
        <begin position="343"/>
        <end position="352"/>
    </location>
</feature>
<dbReference type="SMART" id="SM00128">
    <property type="entry name" value="IPPc"/>
    <property type="match status" value="1"/>
</dbReference>
<dbReference type="InterPro" id="IPR036691">
    <property type="entry name" value="Endo/exonu/phosph_ase_sf"/>
</dbReference>
<evidence type="ECO:0000313" key="4">
    <source>
        <dbReference type="Proteomes" id="UP001301958"/>
    </source>
</evidence>
<evidence type="ECO:0000313" key="3">
    <source>
        <dbReference type="EMBL" id="KAK4222498.1"/>
    </source>
</evidence>
<dbReference type="Gene3D" id="2.60.40.10">
    <property type="entry name" value="Immunoglobulins"/>
    <property type="match status" value="1"/>
</dbReference>
<dbReference type="InterPro" id="IPR008936">
    <property type="entry name" value="Rho_GTPase_activation_prot"/>
</dbReference>
<feature type="domain" description="Inositol polyphosphate-related phosphatase" evidence="2">
    <location>
        <begin position="43"/>
        <end position="535"/>
    </location>
</feature>
<keyword evidence="4" id="KW-1185">Reference proteome</keyword>
<feature type="region of interest" description="Disordered" evidence="1">
    <location>
        <begin position="429"/>
        <end position="503"/>
    </location>
</feature>
<dbReference type="Proteomes" id="UP001301958">
    <property type="component" value="Unassembled WGS sequence"/>
</dbReference>